<keyword evidence="3" id="KW-1185">Reference proteome</keyword>
<evidence type="ECO:0000313" key="2">
    <source>
        <dbReference type="EMBL" id="NYZ24371.1"/>
    </source>
</evidence>
<dbReference type="InterPro" id="IPR011852">
    <property type="entry name" value="TRAP_TAXI"/>
</dbReference>
<dbReference type="EMBL" id="JABFDB010000039">
    <property type="protein sequence ID" value="NYZ24371.1"/>
    <property type="molecule type" value="Genomic_DNA"/>
</dbReference>
<dbReference type="Gene3D" id="3.40.190.10">
    <property type="entry name" value="Periplasmic binding protein-like II"/>
    <property type="match status" value="2"/>
</dbReference>
<protein>
    <submittedName>
        <fullName evidence="2">TAXI family TRAP transporter solute-binding subunit</fullName>
    </submittedName>
</protein>
<dbReference type="SUPFAM" id="SSF53850">
    <property type="entry name" value="Periplasmic binding protein-like II"/>
    <property type="match status" value="1"/>
</dbReference>
<feature type="signal peptide" evidence="1">
    <location>
        <begin position="1"/>
        <end position="20"/>
    </location>
</feature>
<dbReference type="Pfam" id="PF16868">
    <property type="entry name" value="NMT1_3"/>
    <property type="match status" value="1"/>
</dbReference>
<dbReference type="RefSeq" id="WP_180286140.1">
    <property type="nucleotide sequence ID" value="NZ_JABFDB010000039.1"/>
</dbReference>
<keyword evidence="1" id="KW-0732">Signal</keyword>
<dbReference type="Proteomes" id="UP000584642">
    <property type="component" value="Unassembled WGS sequence"/>
</dbReference>
<name>A0ABX2TJ43_9PROT</name>
<evidence type="ECO:0000313" key="3">
    <source>
        <dbReference type="Proteomes" id="UP000584642"/>
    </source>
</evidence>
<feature type="chain" id="PRO_5046090172" evidence="1">
    <location>
        <begin position="21"/>
        <end position="386"/>
    </location>
</feature>
<gene>
    <name evidence="2" type="ORF">HND93_32090</name>
</gene>
<comment type="caution">
    <text evidence="2">The sequence shown here is derived from an EMBL/GenBank/DDBJ whole genome shotgun (WGS) entry which is preliminary data.</text>
</comment>
<accession>A0ABX2TJ43</accession>
<organism evidence="2 3">
    <name type="scientific">Azospirillum oleiclasticum</name>
    <dbReference type="NCBI Taxonomy" id="2735135"/>
    <lineage>
        <taxon>Bacteria</taxon>
        <taxon>Pseudomonadati</taxon>
        <taxon>Pseudomonadota</taxon>
        <taxon>Alphaproteobacteria</taxon>
        <taxon>Rhodospirillales</taxon>
        <taxon>Azospirillaceae</taxon>
        <taxon>Azospirillum</taxon>
    </lineage>
</organism>
<reference evidence="2 3" key="1">
    <citation type="submission" date="2020-05" db="EMBL/GenBank/DDBJ databases">
        <title>Azospirillum oleiclasticum sp. nov, a nitrogen-fixing and heavy crude oil-emulsifying bacterium isolated from the crude oil of Yumen Oilfield.</title>
        <authorList>
            <person name="Wu D."/>
            <person name="Cai M."/>
            <person name="Zhang X."/>
        </authorList>
    </citation>
    <scope>NUCLEOTIDE SEQUENCE [LARGE SCALE GENOMIC DNA]</scope>
    <source>
        <strain evidence="2 3">ROY-1-1-2</strain>
    </source>
</reference>
<dbReference type="NCBIfam" id="TIGR02122">
    <property type="entry name" value="TRAP_TAXI"/>
    <property type="match status" value="1"/>
</dbReference>
<sequence length="386" mass="41156">MQTKTLAAAAVWLISSSAGAADFDLPKQLVWSTYGTGSAGYNQAVAIGAALKDAADVNLRLLPGQNDVSRMEPLRQGKAQFSANGIGVYLVQEGVFEFGGKNWGPQKIRVLATNTGGGVAMSLGVARDICGAKGKPDCKGFTFADIRGLRVAWIKGAPALNVNATAWLAYGGLTWNDVEKVEFGGFAAAWKGLIEGSVDAAFSATNAGNVYEAAAGPRGLVWPDFDAKDDAALGRLLAVAPYYVKVQATVGATIDGTGGRDMAAFAYPILINYEMTDATLSYNMTKAMFKLLPAYSGKAPGIDGWAMRFQKFDWVIPYHEGAIRFYKEAGVWSDAAQAHNDLLVARQEALAKAWAELVAANPGNWEEAWERKRAEALKAGGFEMVF</sequence>
<evidence type="ECO:0000256" key="1">
    <source>
        <dbReference type="SAM" id="SignalP"/>
    </source>
</evidence>
<proteinExistence type="predicted"/>